<evidence type="ECO:0000313" key="2">
    <source>
        <dbReference type="EMBL" id="RLV49252.1"/>
    </source>
</evidence>
<dbReference type="Gene3D" id="2.60.40.2700">
    <property type="match status" value="2"/>
</dbReference>
<accession>A0A3L8P2R0</accession>
<feature type="chain" id="PRO_5017973030" description="Ig-like domain-containing protein" evidence="1">
    <location>
        <begin position="33"/>
        <end position="345"/>
    </location>
</feature>
<reference evidence="2 3" key="1">
    <citation type="submission" date="2018-10" db="EMBL/GenBank/DDBJ databases">
        <title>Marmoricola sp. 4Q3S-7 whole genome shotgun sequence.</title>
        <authorList>
            <person name="Li F."/>
        </authorList>
    </citation>
    <scope>NUCLEOTIDE SEQUENCE [LARGE SCALE GENOMIC DNA]</scope>
    <source>
        <strain evidence="2 3">4Q3S-7</strain>
    </source>
</reference>
<gene>
    <name evidence="2" type="ORF">D9V37_11945</name>
</gene>
<dbReference type="Proteomes" id="UP000281708">
    <property type="component" value="Unassembled WGS sequence"/>
</dbReference>
<comment type="caution">
    <text evidence="2">The sequence shown here is derived from an EMBL/GenBank/DDBJ whole genome shotgun (WGS) entry which is preliminary data.</text>
</comment>
<keyword evidence="1" id="KW-0732">Signal</keyword>
<evidence type="ECO:0000313" key="3">
    <source>
        <dbReference type="Proteomes" id="UP000281708"/>
    </source>
</evidence>
<protein>
    <recommendedName>
        <fullName evidence="4">Ig-like domain-containing protein</fullName>
    </recommendedName>
</protein>
<evidence type="ECO:0008006" key="4">
    <source>
        <dbReference type="Google" id="ProtNLM"/>
    </source>
</evidence>
<dbReference type="AlphaFoldDB" id="A0A3L8P2R0"/>
<proteinExistence type="predicted"/>
<keyword evidence="3" id="KW-1185">Reference proteome</keyword>
<feature type="signal peptide" evidence="1">
    <location>
        <begin position="1"/>
        <end position="32"/>
    </location>
</feature>
<sequence length="345" mass="35333">MSVIHNASRALAPLVTTALAAGLAVTAAPAMASSNDHAVAVHINSTSVIPGWRVSLLCTRPDGSTYSPAAVSATPHPNQLIPVIPDYYEATFTHVPDGVCGAQATNPLGGTGSVSGVSAADGALLSITPDSTFRFACAHPGVITGSSVVGQTLTASSASLVGGLGDPAARVFSWYRSGVAQPVQRSASSSYVVSAADAGHQLSVVESDSLLGLSSLASLLTAHGSVICAAASTTLVLANDPTPASAPTIQGKAVVGHRLVADAAVAPAGATITGYQWYQLRATKAHQRRNKERVAIKGAHHRSLRMKERLAGHHVLVGVTYTLPGHRPVTVFSKAVKVNKERNKE</sequence>
<dbReference type="RefSeq" id="WP_121806354.1">
    <property type="nucleotide sequence ID" value="NZ_RDBE01000007.1"/>
</dbReference>
<evidence type="ECO:0000256" key="1">
    <source>
        <dbReference type="SAM" id="SignalP"/>
    </source>
</evidence>
<organism evidence="2 3">
    <name type="scientific">Nocardioides mangrovicus</name>
    <dbReference type="NCBI Taxonomy" id="2478913"/>
    <lineage>
        <taxon>Bacteria</taxon>
        <taxon>Bacillati</taxon>
        <taxon>Actinomycetota</taxon>
        <taxon>Actinomycetes</taxon>
        <taxon>Propionibacteriales</taxon>
        <taxon>Nocardioidaceae</taxon>
        <taxon>Nocardioides</taxon>
    </lineage>
</organism>
<name>A0A3L8P2R0_9ACTN</name>
<dbReference type="EMBL" id="RDBE01000007">
    <property type="protein sequence ID" value="RLV49252.1"/>
    <property type="molecule type" value="Genomic_DNA"/>
</dbReference>